<evidence type="ECO:0000256" key="1">
    <source>
        <dbReference type="ARBA" id="ARBA00004651"/>
    </source>
</evidence>
<accession>A0ABD0SDK6</accession>
<proteinExistence type="predicted"/>
<dbReference type="Pfam" id="PF08395">
    <property type="entry name" value="7tm_7"/>
    <property type="match status" value="1"/>
</dbReference>
<feature type="transmembrane region" description="Helical" evidence="6">
    <location>
        <begin position="23"/>
        <end position="45"/>
    </location>
</feature>
<keyword evidence="5 6" id="KW-0472">Membrane</keyword>
<dbReference type="InterPro" id="IPR013604">
    <property type="entry name" value="7TM_chemorcpt"/>
</dbReference>
<feature type="transmembrane region" description="Helical" evidence="6">
    <location>
        <begin position="94"/>
        <end position="114"/>
    </location>
</feature>
<evidence type="ECO:0000313" key="7">
    <source>
        <dbReference type="EMBL" id="KAL0811932.1"/>
    </source>
</evidence>
<dbReference type="AlphaFoldDB" id="A0ABD0SDK6"/>
<reference evidence="7 8" key="1">
    <citation type="submission" date="2024-06" db="EMBL/GenBank/DDBJ databases">
        <title>A chromosome-level genome assembly of beet webworm, Loxostege sticticalis.</title>
        <authorList>
            <person name="Zhang Y."/>
        </authorList>
    </citation>
    <scope>NUCLEOTIDE SEQUENCE [LARGE SCALE GENOMIC DNA]</scope>
    <source>
        <strain evidence="7">AQ028</strain>
        <tissue evidence="7">Male pupae</tissue>
    </source>
</reference>
<comment type="caution">
    <text evidence="7">The sequence shown here is derived from an EMBL/GenBank/DDBJ whole genome shotgun (WGS) entry which is preliminary data.</text>
</comment>
<dbReference type="Proteomes" id="UP001549921">
    <property type="component" value="Unassembled WGS sequence"/>
</dbReference>
<keyword evidence="3 6" id="KW-0812">Transmembrane</keyword>
<keyword evidence="2" id="KW-1003">Cell membrane</keyword>
<dbReference type="GO" id="GO:0005886">
    <property type="term" value="C:plasma membrane"/>
    <property type="evidence" value="ECO:0007669"/>
    <property type="project" value="UniProtKB-SubCell"/>
</dbReference>
<evidence type="ECO:0000256" key="4">
    <source>
        <dbReference type="ARBA" id="ARBA00022989"/>
    </source>
</evidence>
<evidence type="ECO:0000256" key="3">
    <source>
        <dbReference type="ARBA" id="ARBA00022692"/>
    </source>
</evidence>
<evidence type="ECO:0000313" key="8">
    <source>
        <dbReference type="Proteomes" id="UP001549921"/>
    </source>
</evidence>
<evidence type="ECO:0000256" key="6">
    <source>
        <dbReference type="SAM" id="Phobius"/>
    </source>
</evidence>
<keyword evidence="4 6" id="KW-1133">Transmembrane helix</keyword>
<evidence type="ECO:0000256" key="5">
    <source>
        <dbReference type="ARBA" id="ARBA00023136"/>
    </source>
</evidence>
<evidence type="ECO:0008006" key="9">
    <source>
        <dbReference type="Google" id="ProtNLM"/>
    </source>
</evidence>
<gene>
    <name evidence="7" type="ORF">ABMA28_009338</name>
</gene>
<organism evidence="7 8">
    <name type="scientific">Loxostege sticticalis</name>
    <name type="common">Beet webworm moth</name>
    <dbReference type="NCBI Taxonomy" id="481309"/>
    <lineage>
        <taxon>Eukaryota</taxon>
        <taxon>Metazoa</taxon>
        <taxon>Ecdysozoa</taxon>
        <taxon>Arthropoda</taxon>
        <taxon>Hexapoda</taxon>
        <taxon>Insecta</taxon>
        <taxon>Pterygota</taxon>
        <taxon>Neoptera</taxon>
        <taxon>Endopterygota</taxon>
        <taxon>Lepidoptera</taxon>
        <taxon>Glossata</taxon>
        <taxon>Ditrysia</taxon>
        <taxon>Pyraloidea</taxon>
        <taxon>Crambidae</taxon>
        <taxon>Pyraustinae</taxon>
        <taxon>Loxostege</taxon>
    </lineage>
</organism>
<sequence length="118" mass="13759">MIIYFNQLIGSDTMLIVGYDLTLAYVVVVQQLLILFFPALTAGMLTGQVEKLKLVLCDMLIKDKSRKKDIKRFMVYIDGRPLRFKVWRVVPLDWRLPVIVLNVAVTYLIVMIQFTQYD</sequence>
<comment type="subcellular location">
    <subcellularLocation>
        <location evidence="1">Cell membrane</location>
        <topology evidence="1">Multi-pass membrane protein</topology>
    </subcellularLocation>
</comment>
<name>A0ABD0SDK6_LOXSC</name>
<protein>
    <recommendedName>
        <fullName evidence="9">Gustatory receptor</fullName>
    </recommendedName>
</protein>
<dbReference type="EMBL" id="JBEDNZ010000023">
    <property type="protein sequence ID" value="KAL0811932.1"/>
    <property type="molecule type" value="Genomic_DNA"/>
</dbReference>
<evidence type="ECO:0000256" key="2">
    <source>
        <dbReference type="ARBA" id="ARBA00022475"/>
    </source>
</evidence>